<name>A0AA36FIV4_OCTVU</name>
<keyword evidence="3" id="KW-1185">Reference proteome</keyword>
<organism evidence="2 3">
    <name type="scientific">Octopus vulgaris</name>
    <name type="common">Common octopus</name>
    <dbReference type="NCBI Taxonomy" id="6645"/>
    <lineage>
        <taxon>Eukaryota</taxon>
        <taxon>Metazoa</taxon>
        <taxon>Spiralia</taxon>
        <taxon>Lophotrochozoa</taxon>
        <taxon>Mollusca</taxon>
        <taxon>Cephalopoda</taxon>
        <taxon>Coleoidea</taxon>
        <taxon>Octopodiformes</taxon>
        <taxon>Octopoda</taxon>
        <taxon>Incirrata</taxon>
        <taxon>Octopodidae</taxon>
        <taxon>Octopus</taxon>
    </lineage>
</organism>
<dbReference type="EMBL" id="OX597836">
    <property type="protein sequence ID" value="CAI9739237.1"/>
    <property type="molecule type" value="Genomic_DNA"/>
</dbReference>
<evidence type="ECO:0000313" key="2">
    <source>
        <dbReference type="EMBL" id="CAI9739237.1"/>
    </source>
</evidence>
<dbReference type="AlphaFoldDB" id="A0AA36FIV4"/>
<protein>
    <submittedName>
        <fullName evidence="2">Uncharacterized protein</fullName>
    </submittedName>
</protein>
<feature type="compositionally biased region" description="Basic and acidic residues" evidence="1">
    <location>
        <begin position="15"/>
        <end position="28"/>
    </location>
</feature>
<dbReference type="Proteomes" id="UP001162480">
    <property type="component" value="Chromosome 23"/>
</dbReference>
<feature type="region of interest" description="Disordered" evidence="1">
    <location>
        <begin position="88"/>
        <end position="127"/>
    </location>
</feature>
<accession>A0AA36FIV4</accession>
<proteinExistence type="predicted"/>
<feature type="region of interest" description="Disordered" evidence="1">
    <location>
        <begin position="1"/>
        <end position="56"/>
    </location>
</feature>
<gene>
    <name evidence="2" type="ORF">OCTVUL_1B000582</name>
</gene>
<feature type="compositionally biased region" description="Acidic residues" evidence="1">
    <location>
        <begin position="114"/>
        <end position="127"/>
    </location>
</feature>
<evidence type="ECO:0000313" key="3">
    <source>
        <dbReference type="Proteomes" id="UP001162480"/>
    </source>
</evidence>
<reference evidence="2" key="1">
    <citation type="submission" date="2023-08" db="EMBL/GenBank/DDBJ databases">
        <authorList>
            <person name="Alioto T."/>
            <person name="Alioto T."/>
            <person name="Gomez Garrido J."/>
        </authorList>
    </citation>
    <scope>NUCLEOTIDE SEQUENCE</scope>
</reference>
<evidence type="ECO:0000256" key="1">
    <source>
        <dbReference type="SAM" id="MobiDB-lite"/>
    </source>
</evidence>
<sequence>MKPCRLSRDSVGIKGRRERELERKKDGDGEGDGEGDEGEKMKVFGSNPTREEGKTKCSQKIGDIKVSKLFEVFVSMSKAIDMGLSIEDGLPERENQPKVILNSRGDIHNHGDDDEKDAEGEDCDIID</sequence>